<dbReference type="PANTHER" id="PTHR10694:SF7">
    <property type="entry name" value="[HISTONE H3]-TRIMETHYL-L-LYSINE(9) DEMETHYLASE"/>
    <property type="match status" value="1"/>
</dbReference>
<organism evidence="2 3">
    <name type="scientific">Orchesella dallaii</name>
    <dbReference type="NCBI Taxonomy" id="48710"/>
    <lineage>
        <taxon>Eukaryota</taxon>
        <taxon>Metazoa</taxon>
        <taxon>Ecdysozoa</taxon>
        <taxon>Arthropoda</taxon>
        <taxon>Hexapoda</taxon>
        <taxon>Collembola</taxon>
        <taxon>Entomobryomorpha</taxon>
        <taxon>Entomobryoidea</taxon>
        <taxon>Orchesellidae</taxon>
        <taxon>Orchesellinae</taxon>
        <taxon>Orchesella</taxon>
    </lineage>
</organism>
<evidence type="ECO:0000313" key="3">
    <source>
        <dbReference type="Proteomes" id="UP001642540"/>
    </source>
</evidence>
<comment type="caution">
    <text evidence="2">The sequence shown here is derived from an EMBL/GenBank/DDBJ whole genome shotgun (WGS) entry which is preliminary data.</text>
</comment>
<dbReference type="Gene3D" id="2.60.120.650">
    <property type="entry name" value="Cupin"/>
    <property type="match status" value="1"/>
</dbReference>
<reference evidence="2 3" key="1">
    <citation type="submission" date="2024-08" db="EMBL/GenBank/DDBJ databases">
        <authorList>
            <person name="Cucini C."/>
            <person name="Frati F."/>
        </authorList>
    </citation>
    <scope>NUCLEOTIDE SEQUENCE [LARGE SCALE GENOMIC DNA]</scope>
</reference>
<dbReference type="PROSITE" id="PS51184">
    <property type="entry name" value="JMJC"/>
    <property type="match status" value="1"/>
</dbReference>
<dbReference type="SUPFAM" id="SSF51197">
    <property type="entry name" value="Clavaminate synthase-like"/>
    <property type="match status" value="1"/>
</dbReference>
<dbReference type="Gene3D" id="3.30.160.60">
    <property type="entry name" value="Classic Zinc Finger"/>
    <property type="match status" value="1"/>
</dbReference>
<dbReference type="InterPro" id="IPR036236">
    <property type="entry name" value="Znf_C2H2_sf"/>
</dbReference>
<feature type="domain" description="JmjC" evidence="1">
    <location>
        <begin position="170"/>
        <end position="340"/>
    </location>
</feature>
<accession>A0ABP1Q864</accession>
<dbReference type="Pfam" id="PF02373">
    <property type="entry name" value="JmjC"/>
    <property type="match status" value="1"/>
</dbReference>
<gene>
    <name evidence="2" type="ORF">ODALV1_LOCUS8424</name>
</gene>
<sequence>MEQLRVRNTVVYQATADDAKNFKQVFEKMKMGGYFDNRVGVLQTPQSNQSKKSLKKALRNVMKYKVKKPFHQQISQIYVNGERSDYFEVVRKLTSRKAAKRKGDKKLLSSMTVREIWEAGLRPEYLKNATEEEVEVAFWTEINRKVKISTRKKNANLATYGSDVAMSWMEQFTDFFSLRKLPTILVEIINIFHANFPGITLPYSYFGAWMACFSVHIEDMDLWSISYLVWGAWKYWYFIAPSDAAKFEALIQTELKPFLLSTFHDCPAYLRHKLLFLKLEILKAHDITVYLHVQQPGQYIILPPNTYHWGFSCGPNYSEAVNFGDPEWIFHALLYKTCTHKSIRQLFPMEFFVYTYMHDVYDDYIAGNLCIVHPLDPTKTLQRVKPPTYELATPNDYNTLESGVNRILVGKMQEEKVVYLATATEKHWVSVETAEKMFWNGFNLQVKIPNSFFEHSTPQPPGILINNILVPPETNGHFPLDINAGNPQQIAQQAVLQPEALEAESREPTIMSSSKTPPQIPTSMKPKLAEMEFTVCPKCGKCSKKFKRPYMFRRHVNACQNGKQFICKLCMRGFTYDFDLKRHQNTSICIRKRARTVVTTPMLNQLNADSVKTFLLQQNQLLLEQT</sequence>
<name>A0ABP1Q864_9HEXA</name>
<dbReference type="EMBL" id="CAXLJM020000026">
    <property type="protein sequence ID" value="CAL8093149.1"/>
    <property type="molecule type" value="Genomic_DNA"/>
</dbReference>
<evidence type="ECO:0000313" key="2">
    <source>
        <dbReference type="EMBL" id="CAL8093149.1"/>
    </source>
</evidence>
<protein>
    <recommendedName>
        <fullName evidence="1">JmjC domain-containing protein</fullName>
    </recommendedName>
</protein>
<dbReference type="Proteomes" id="UP001642540">
    <property type="component" value="Unassembled WGS sequence"/>
</dbReference>
<dbReference type="PANTHER" id="PTHR10694">
    <property type="entry name" value="LYSINE-SPECIFIC DEMETHYLASE"/>
    <property type="match status" value="1"/>
</dbReference>
<proteinExistence type="predicted"/>
<dbReference type="InterPro" id="IPR003347">
    <property type="entry name" value="JmjC_dom"/>
</dbReference>
<evidence type="ECO:0000259" key="1">
    <source>
        <dbReference type="PROSITE" id="PS51184"/>
    </source>
</evidence>
<dbReference type="SUPFAM" id="SSF57667">
    <property type="entry name" value="beta-beta-alpha zinc fingers"/>
    <property type="match status" value="1"/>
</dbReference>
<dbReference type="SMART" id="SM00558">
    <property type="entry name" value="JmjC"/>
    <property type="match status" value="1"/>
</dbReference>
<keyword evidence="3" id="KW-1185">Reference proteome</keyword>